<keyword evidence="1" id="KW-1133">Transmembrane helix</keyword>
<accession>A0A067QEW4</accession>
<dbReference type="AlphaFoldDB" id="A0A067QEW4"/>
<evidence type="ECO:0000256" key="1">
    <source>
        <dbReference type="SAM" id="Phobius"/>
    </source>
</evidence>
<sequence length="142" mass="15814">MEAGVSSEILESICKITSIIVVAALRVVWGILWHLIWPYDVDFSRLSGRPATPGEEEYATYAGIYGSVWWAGGVGAMHGMPGLQQARPSFTSTYDTRESGGIVCQKYQPVLGLQPTYSRTSTVRPLRVISKQMVNRRFNKRC</sequence>
<keyword evidence="1" id="KW-0472">Membrane</keyword>
<name>A0A067QEW4_ZOONE</name>
<proteinExistence type="predicted"/>
<keyword evidence="3" id="KW-1185">Reference proteome</keyword>
<reference evidence="2 3" key="1">
    <citation type="journal article" date="2014" name="Nat. Commun.">
        <title>Molecular traces of alternative social organization in a termite genome.</title>
        <authorList>
            <person name="Terrapon N."/>
            <person name="Li C."/>
            <person name="Robertson H.M."/>
            <person name="Ji L."/>
            <person name="Meng X."/>
            <person name="Booth W."/>
            <person name="Chen Z."/>
            <person name="Childers C.P."/>
            <person name="Glastad K.M."/>
            <person name="Gokhale K."/>
            <person name="Gowin J."/>
            <person name="Gronenberg W."/>
            <person name="Hermansen R.A."/>
            <person name="Hu H."/>
            <person name="Hunt B.G."/>
            <person name="Huylmans A.K."/>
            <person name="Khalil S.M."/>
            <person name="Mitchell R.D."/>
            <person name="Munoz-Torres M.C."/>
            <person name="Mustard J.A."/>
            <person name="Pan H."/>
            <person name="Reese J.T."/>
            <person name="Scharf M.E."/>
            <person name="Sun F."/>
            <person name="Vogel H."/>
            <person name="Xiao J."/>
            <person name="Yang W."/>
            <person name="Yang Z."/>
            <person name="Yang Z."/>
            <person name="Zhou J."/>
            <person name="Zhu J."/>
            <person name="Brent C.S."/>
            <person name="Elsik C.G."/>
            <person name="Goodisman M.A."/>
            <person name="Liberles D.A."/>
            <person name="Roe R.M."/>
            <person name="Vargo E.L."/>
            <person name="Vilcinskas A."/>
            <person name="Wang J."/>
            <person name="Bornberg-Bauer E."/>
            <person name="Korb J."/>
            <person name="Zhang G."/>
            <person name="Liebig J."/>
        </authorList>
    </citation>
    <scope>NUCLEOTIDE SEQUENCE [LARGE SCALE GENOMIC DNA]</scope>
    <source>
        <tissue evidence="2">Whole organism</tissue>
    </source>
</reference>
<dbReference type="Proteomes" id="UP000027135">
    <property type="component" value="Unassembled WGS sequence"/>
</dbReference>
<feature type="transmembrane region" description="Helical" evidence="1">
    <location>
        <begin position="12"/>
        <end position="38"/>
    </location>
</feature>
<protein>
    <submittedName>
        <fullName evidence="2">Uncharacterized protein</fullName>
    </submittedName>
</protein>
<dbReference type="InParanoid" id="A0A067QEW4"/>
<keyword evidence="1" id="KW-0812">Transmembrane</keyword>
<organism evidence="2 3">
    <name type="scientific">Zootermopsis nevadensis</name>
    <name type="common">Dampwood termite</name>
    <dbReference type="NCBI Taxonomy" id="136037"/>
    <lineage>
        <taxon>Eukaryota</taxon>
        <taxon>Metazoa</taxon>
        <taxon>Ecdysozoa</taxon>
        <taxon>Arthropoda</taxon>
        <taxon>Hexapoda</taxon>
        <taxon>Insecta</taxon>
        <taxon>Pterygota</taxon>
        <taxon>Neoptera</taxon>
        <taxon>Polyneoptera</taxon>
        <taxon>Dictyoptera</taxon>
        <taxon>Blattodea</taxon>
        <taxon>Blattoidea</taxon>
        <taxon>Termitoidae</taxon>
        <taxon>Termopsidae</taxon>
        <taxon>Zootermopsis</taxon>
    </lineage>
</organism>
<evidence type="ECO:0000313" key="3">
    <source>
        <dbReference type="Proteomes" id="UP000027135"/>
    </source>
</evidence>
<evidence type="ECO:0000313" key="2">
    <source>
        <dbReference type="EMBL" id="KDQ71583.1"/>
    </source>
</evidence>
<gene>
    <name evidence="2" type="ORF">L798_08654</name>
</gene>
<dbReference type="EMBL" id="KK871096">
    <property type="protein sequence ID" value="KDQ71583.1"/>
    <property type="molecule type" value="Genomic_DNA"/>
</dbReference>